<dbReference type="Proteomes" id="UP001396334">
    <property type="component" value="Unassembled WGS sequence"/>
</dbReference>
<evidence type="ECO:0000313" key="2">
    <source>
        <dbReference type="Proteomes" id="UP001396334"/>
    </source>
</evidence>
<evidence type="ECO:0000313" key="1">
    <source>
        <dbReference type="EMBL" id="KAK9014846.1"/>
    </source>
</evidence>
<name>A0ABR2RPC4_9ROSI</name>
<accession>A0ABR2RPC4</accession>
<gene>
    <name evidence="1" type="ORF">V6N11_005984</name>
</gene>
<keyword evidence="2" id="KW-1185">Reference proteome</keyword>
<dbReference type="EMBL" id="JBBPBN010000021">
    <property type="protein sequence ID" value="KAK9014846.1"/>
    <property type="molecule type" value="Genomic_DNA"/>
</dbReference>
<protein>
    <submittedName>
        <fullName evidence="1">Uncharacterized protein</fullName>
    </submittedName>
</protein>
<organism evidence="1 2">
    <name type="scientific">Hibiscus sabdariffa</name>
    <name type="common">roselle</name>
    <dbReference type="NCBI Taxonomy" id="183260"/>
    <lineage>
        <taxon>Eukaryota</taxon>
        <taxon>Viridiplantae</taxon>
        <taxon>Streptophyta</taxon>
        <taxon>Embryophyta</taxon>
        <taxon>Tracheophyta</taxon>
        <taxon>Spermatophyta</taxon>
        <taxon>Magnoliopsida</taxon>
        <taxon>eudicotyledons</taxon>
        <taxon>Gunneridae</taxon>
        <taxon>Pentapetalae</taxon>
        <taxon>rosids</taxon>
        <taxon>malvids</taxon>
        <taxon>Malvales</taxon>
        <taxon>Malvaceae</taxon>
        <taxon>Malvoideae</taxon>
        <taxon>Hibiscus</taxon>
    </lineage>
</organism>
<reference evidence="1 2" key="1">
    <citation type="journal article" date="2024" name="G3 (Bethesda)">
        <title>Genome assembly of Hibiscus sabdariffa L. provides insights into metabolisms of medicinal natural products.</title>
        <authorList>
            <person name="Kim T."/>
        </authorList>
    </citation>
    <scope>NUCLEOTIDE SEQUENCE [LARGE SCALE GENOMIC DNA]</scope>
    <source>
        <strain evidence="1">TK-2024</strain>
        <tissue evidence="1">Old leaves</tissue>
    </source>
</reference>
<proteinExistence type="predicted"/>
<comment type="caution">
    <text evidence="1">The sequence shown here is derived from an EMBL/GenBank/DDBJ whole genome shotgun (WGS) entry which is preliminary data.</text>
</comment>
<sequence length="115" mass="12502">MRDESGPLIYNWSQMRWIGKSECLEEEGGNTKACNATKSNGLVGGGGPCRRGTESFDLTPCFCIPNAQLDDMVAGTGTANLDKFFEDVENVLTEDMKSCREALQSIAISQQGMVQ</sequence>